<evidence type="ECO:0000313" key="2">
    <source>
        <dbReference type="Proteomes" id="UP000290565"/>
    </source>
</evidence>
<name>A0A4Q0SBM6_9BRAD</name>
<organism evidence="1 2">
    <name type="scientific">Bradyrhizobium zhanjiangense</name>
    <dbReference type="NCBI Taxonomy" id="1325107"/>
    <lineage>
        <taxon>Bacteria</taxon>
        <taxon>Pseudomonadati</taxon>
        <taxon>Pseudomonadota</taxon>
        <taxon>Alphaproteobacteria</taxon>
        <taxon>Hyphomicrobiales</taxon>
        <taxon>Nitrobacteraceae</taxon>
        <taxon>Bradyrhizobium</taxon>
    </lineage>
</organism>
<dbReference type="Proteomes" id="UP000290565">
    <property type="component" value="Unassembled WGS sequence"/>
</dbReference>
<comment type="caution">
    <text evidence="1">The sequence shown here is derived from an EMBL/GenBank/DDBJ whole genome shotgun (WGS) entry which is preliminary data.</text>
</comment>
<evidence type="ECO:0000313" key="1">
    <source>
        <dbReference type="EMBL" id="RXH34387.1"/>
    </source>
</evidence>
<dbReference type="AlphaFoldDB" id="A0A4Q0SBM6"/>
<proteinExistence type="predicted"/>
<reference evidence="1 2" key="1">
    <citation type="submission" date="2015-04" db="EMBL/GenBank/DDBJ databases">
        <title>Comparative genomics of rhizobia nodulating Arachis hypogaea in China.</title>
        <authorList>
            <person name="Li Y."/>
        </authorList>
    </citation>
    <scope>NUCLEOTIDE SEQUENCE [LARGE SCALE GENOMIC DNA]</scope>
    <source>
        <strain evidence="1 2">CCBAU 51787</strain>
    </source>
</reference>
<protein>
    <submittedName>
        <fullName evidence="1">Uncharacterized protein</fullName>
    </submittedName>
</protein>
<dbReference type="EMBL" id="LBJM01000078">
    <property type="protein sequence ID" value="RXH34387.1"/>
    <property type="molecule type" value="Genomic_DNA"/>
</dbReference>
<sequence>MFFEDFAAGAFVAVRPLDALRLAAATFLASLWEALAEVLFLRVFCDTACARKTATPLFDIWFHGNPEGPTGLTGFGLMCLI</sequence>
<accession>A0A4Q0SBM6</accession>
<gene>
    <name evidence="1" type="ORF">XH94_28005</name>
</gene>